<dbReference type="SUPFAM" id="SSF56176">
    <property type="entry name" value="FAD-binding/transporter-associated domain-like"/>
    <property type="match status" value="1"/>
</dbReference>
<keyword evidence="1" id="KW-0560">Oxidoreductase</keyword>
<dbReference type="InterPro" id="IPR016169">
    <property type="entry name" value="FAD-bd_PCMH_sub2"/>
</dbReference>
<dbReference type="GO" id="GO:0003885">
    <property type="term" value="F:D-arabinono-1,4-lactone oxidase activity"/>
    <property type="evidence" value="ECO:0007669"/>
    <property type="project" value="InterPro"/>
</dbReference>
<dbReference type="InterPro" id="IPR010031">
    <property type="entry name" value="FAD_lactone_oxidase-like"/>
</dbReference>
<dbReference type="STRING" id="134849.SAMN05443668_115112"/>
<evidence type="ECO:0000256" key="1">
    <source>
        <dbReference type="ARBA" id="ARBA00023002"/>
    </source>
</evidence>
<dbReference type="Gene3D" id="3.30.465.10">
    <property type="match status" value="1"/>
</dbReference>
<dbReference type="RefSeq" id="WP_073263387.1">
    <property type="nucleotide sequence ID" value="NZ_FRCS01000015.1"/>
</dbReference>
<dbReference type="InterPro" id="IPR016171">
    <property type="entry name" value="Vanillyl_alc_oxidase_C-sub2"/>
</dbReference>
<dbReference type="InterPro" id="IPR007173">
    <property type="entry name" value="ALO_C"/>
</dbReference>
<dbReference type="Pfam" id="PF01565">
    <property type="entry name" value="FAD_binding_4"/>
    <property type="match status" value="1"/>
</dbReference>
<evidence type="ECO:0000259" key="2">
    <source>
        <dbReference type="PROSITE" id="PS51387"/>
    </source>
</evidence>
<dbReference type="Pfam" id="PF04030">
    <property type="entry name" value="ALO"/>
    <property type="match status" value="1"/>
</dbReference>
<gene>
    <name evidence="3" type="ORF">SAMN05443668_115112</name>
</gene>
<dbReference type="PIRSF" id="PIRSF000136">
    <property type="entry name" value="LGO_GLO"/>
    <property type="match status" value="1"/>
</dbReference>
<dbReference type="EMBL" id="FRCS01000015">
    <property type="protein sequence ID" value="SHN46424.1"/>
    <property type="molecule type" value="Genomic_DNA"/>
</dbReference>
<dbReference type="PANTHER" id="PTHR43762">
    <property type="entry name" value="L-GULONOLACTONE OXIDASE"/>
    <property type="match status" value="1"/>
</dbReference>
<dbReference type="Gene3D" id="3.30.70.2520">
    <property type="match status" value="1"/>
</dbReference>
<dbReference type="GO" id="GO:0071949">
    <property type="term" value="F:FAD binding"/>
    <property type="evidence" value="ECO:0007669"/>
    <property type="project" value="InterPro"/>
</dbReference>
<proteinExistence type="predicted"/>
<reference evidence="3 4" key="1">
    <citation type="submission" date="2016-11" db="EMBL/GenBank/DDBJ databases">
        <authorList>
            <person name="Jaros S."/>
            <person name="Januszkiewicz K."/>
            <person name="Wedrychowicz H."/>
        </authorList>
    </citation>
    <scope>NUCLEOTIDE SEQUENCE [LARGE SCALE GENOMIC DNA]</scope>
    <source>
        <strain evidence="3 4">DSM 46144</strain>
    </source>
</reference>
<dbReference type="Gene3D" id="3.30.43.10">
    <property type="entry name" value="Uridine Diphospho-n-acetylenolpyruvylglucosamine Reductase, domain 2"/>
    <property type="match status" value="1"/>
</dbReference>
<keyword evidence="4" id="KW-1185">Reference proteome</keyword>
<evidence type="ECO:0000313" key="4">
    <source>
        <dbReference type="Proteomes" id="UP000184440"/>
    </source>
</evidence>
<protein>
    <submittedName>
        <fullName evidence="3">FAD-linked oxidoreductase</fullName>
    </submittedName>
</protein>
<dbReference type="InterPro" id="IPR006094">
    <property type="entry name" value="Oxid_FAD_bind_N"/>
</dbReference>
<dbReference type="GO" id="GO:0080049">
    <property type="term" value="F:L-gulono-1,4-lactone dehydrogenase activity"/>
    <property type="evidence" value="ECO:0007669"/>
    <property type="project" value="TreeGrafter"/>
</dbReference>
<dbReference type="Gene3D" id="1.10.45.10">
    <property type="entry name" value="Vanillyl-alcohol Oxidase, Chain A, domain 4"/>
    <property type="match status" value="1"/>
</dbReference>
<dbReference type="AlphaFoldDB" id="A0A1M7RJI0"/>
<evidence type="ECO:0000313" key="3">
    <source>
        <dbReference type="EMBL" id="SHN46424.1"/>
    </source>
</evidence>
<dbReference type="InterPro" id="IPR016167">
    <property type="entry name" value="FAD-bd_PCMH_sub1"/>
</dbReference>
<dbReference type="Proteomes" id="UP000184440">
    <property type="component" value="Unassembled WGS sequence"/>
</dbReference>
<dbReference type="NCBIfam" id="TIGR01679">
    <property type="entry name" value="bact_FAD_ox"/>
    <property type="match status" value="1"/>
</dbReference>
<dbReference type="PANTHER" id="PTHR43762:SF1">
    <property type="entry name" value="D-ARABINONO-1,4-LACTONE OXIDASE"/>
    <property type="match status" value="1"/>
</dbReference>
<dbReference type="GO" id="GO:0016020">
    <property type="term" value="C:membrane"/>
    <property type="evidence" value="ECO:0007669"/>
    <property type="project" value="InterPro"/>
</dbReference>
<name>A0A1M7RJI0_9ACTN</name>
<dbReference type="PROSITE" id="PS51387">
    <property type="entry name" value="FAD_PCMH"/>
    <property type="match status" value="1"/>
</dbReference>
<sequence>MTMVSPATTSCANWGRNATWTPADVASPAGVDDLAATVRDARERGLRVKPIGAGHSFTPIAATDGVQISLDALAGVVRVDPATGSVTLRGGTRLRDIPRLLAPYGLAMTNLGDIDAQSISGAISTGTHGTGAKFGGIATQVRGLTLVLADGSVVDCDATREPELFEAARLGLGAIGVIAAVTLQCEPAFLLHAVERPVPLPEMLATFDERADAHDHVEFYWFPHTTGTLYKQNTRLPGDARRQPLSRGRAWWDDEFLSNTVFAWACELGRAAPAAIRPLAVVSARALSAREYVDLSPVVFTSQRRVRFREAEWSIPRPALAQAITEIQRLIDRRGWRISFPIEVRVAAADDLWLSTAHGRDSVYIAVHQYHRTPYEEYFRAVQDIMLDFEGRPHWGKLHSLDAEALRGRYPRFGDFLTVRDRVDPERRFTNPHLDRILGGP</sequence>
<organism evidence="3 4">
    <name type="scientific">Cryptosporangium aurantiacum</name>
    <dbReference type="NCBI Taxonomy" id="134849"/>
    <lineage>
        <taxon>Bacteria</taxon>
        <taxon>Bacillati</taxon>
        <taxon>Actinomycetota</taxon>
        <taxon>Actinomycetes</taxon>
        <taxon>Cryptosporangiales</taxon>
        <taxon>Cryptosporangiaceae</taxon>
        <taxon>Cryptosporangium</taxon>
    </lineage>
</organism>
<dbReference type="InterPro" id="IPR016166">
    <property type="entry name" value="FAD-bd_PCMH"/>
</dbReference>
<dbReference type="InterPro" id="IPR036318">
    <property type="entry name" value="FAD-bd_PCMH-like_sf"/>
</dbReference>
<accession>A0A1M7RJI0</accession>
<feature type="domain" description="FAD-binding PCMH-type" evidence="2">
    <location>
        <begin position="18"/>
        <end position="188"/>
    </location>
</feature>